<feature type="compositionally biased region" description="Low complexity" evidence="1">
    <location>
        <begin position="118"/>
        <end position="128"/>
    </location>
</feature>
<accession>A0A2U1P0S1</accession>
<sequence length="285" mass="31265">MEESDNLKDSLRQLKKGNLSVSDFTKKFKSICDQLAAIGQPVSDMDKSHWFLCGLGPDFETFSIAHRAVQPRPSFRDLVAHAEGHELFITSLHGSTSSPVAFTAHHSTQPSRGRGRSGRSNNRGNSSRGRGRRPPHCQLCRLDGHYASSCPDLSNYAQKSSYSAANLAQAFHADCNINESTPDWYVDSGATAHMAPSSTTLDSSVPYHGKEKVTFSQSVDTNTSDVYDKMTKTRPGIQTAWAMGMGPAFVRQTHTSMRHGIRVLIALDHCRSAFRSLAQYGDSAI</sequence>
<dbReference type="GO" id="GO:0003676">
    <property type="term" value="F:nucleic acid binding"/>
    <property type="evidence" value="ECO:0007669"/>
    <property type="project" value="InterPro"/>
</dbReference>
<dbReference type="GO" id="GO:0008270">
    <property type="term" value="F:zinc ion binding"/>
    <property type="evidence" value="ECO:0007669"/>
    <property type="project" value="InterPro"/>
</dbReference>
<gene>
    <name evidence="2" type="ORF">CTI12_AA206130</name>
</gene>
<dbReference type="EMBL" id="PKPP01001878">
    <property type="protein sequence ID" value="PWA79280.1"/>
    <property type="molecule type" value="Genomic_DNA"/>
</dbReference>
<dbReference type="STRING" id="35608.A0A2U1P0S1"/>
<dbReference type="PANTHER" id="PTHR47481">
    <property type="match status" value="1"/>
</dbReference>
<name>A0A2U1P0S1_ARTAN</name>
<reference evidence="2 3" key="1">
    <citation type="journal article" date="2018" name="Mol. Plant">
        <title>The genome of Artemisia annua provides insight into the evolution of Asteraceae family and artemisinin biosynthesis.</title>
        <authorList>
            <person name="Shen Q."/>
            <person name="Zhang L."/>
            <person name="Liao Z."/>
            <person name="Wang S."/>
            <person name="Yan T."/>
            <person name="Shi P."/>
            <person name="Liu M."/>
            <person name="Fu X."/>
            <person name="Pan Q."/>
            <person name="Wang Y."/>
            <person name="Lv Z."/>
            <person name="Lu X."/>
            <person name="Zhang F."/>
            <person name="Jiang W."/>
            <person name="Ma Y."/>
            <person name="Chen M."/>
            <person name="Hao X."/>
            <person name="Li L."/>
            <person name="Tang Y."/>
            <person name="Lv G."/>
            <person name="Zhou Y."/>
            <person name="Sun X."/>
            <person name="Brodelius P.E."/>
            <person name="Rose J.K.C."/>
            <person name="Tang K."/>
        </authorList>
    </citation>
    <scope>NUCLEOTIDE SEQUENCE [LARGE SCALE GENOMIC DNA]</scope>
    <source>
        <strain evidence="3">cv. Huhao1</strain>
        <tissue evidence="2">Leaf</tissue>
    </source>
</reference>
<dbReference type="PANTHER" id="PTHR47481:SF3">
    <property type="entry name" value="GAG-POLYPEPTIDE OF LTR COPIA-TYPE-RELATED"/>
    <property type="match status" value="1"/>
</dbReference>
<feature type="compositionally biased region" description="Polar residues" evidence="1">
    <location>
        <begin position="99"/>
        <end position="110"/>
    </location>
</feature>
<evidence type="ECO:0000256" key="1">
    <source>
        <dbReference type="SAM" id="MobiDB-lite"/>
    </source>
</evidence>
<evidence type="ECO:0000313" key="2">
    <source>
        <dbReference type="EMBL" id="PWA79280.1"/>
    </source>
</evidence>
<evidence type="ECO:0000313" key="3">
    <source>
        <dbReference type="Proteomes" id="UP000245207"/>
    </source>
</evidence>
<dbReference type="InterPro" id="IPR036875">
    <property type="entry name" value="Znf_CCHC_sf"/>
</dbReference>
<comment type="caution">
    <text evidence="2">The sequence shown here is derived from an EMBL/GenBank/DDBJ whole genome shotgun (WGS) entry which is preliminary data.</text>
</comment>
<proteinExistence type="predicted"/>
<keyword evidence="3" id="KW-1185">Reference proteome</keyword>
<protein>
    <submittedName>
        <fullName evidence="2">Zinc finger, CCHC-type, Gag-polypeptide of LTR copia-type</fullName>
    </submittedName>
</protein>
<dbReference type="SUPFAM" id="SSF57756">
    <property type="entry name" value="Retrovirus zinc finger-like domains"/>
    <property type="match status" value="1"/>
</dbReference>
<dbReference type="OrthoDB" id="1937754at2759"/>
<dbReference type="Proteomes" id="UP000245207">
    <property type="component" value="Unassembled WGS sequence"/>
</dbReference>
<dbReference type="AlphaFoldDB" id="A0A2U1P0S1"/>
<feature type="region of interest" description="Disordered" evidence="1">
    <location>
        <begin position="99"/>
        <end position="135"/>
    </location>
</feature>
<organism evidence="2 3">
    <name type="scientific">Artemisia annua</name>
    <name type="common">Sweet wormwood</name>
    <dbReference type="NCBI Taxonomy" id="35608"/>
    <lineage>
        <taxon>Eukaryota</taxon>
        <taxon>Viridiplantae</taxon>
        <taxon>Streptophyta</taxon>
        <taxon>Embryophyta</taxon>
        <taxon>Tracheophyta</taxon>
        <taxon>Spermatophyta</taxon>
        <taxon>Magnoliopsida</taxon>
        <taxon>eudicotyledons</taxon>
        <taxon>Gunneridae</taxon>
        <taxon>Pentapetalae</taxon>
        <taxon>asterids</taxon>
        <taxon>campanulids</taxon>
        <taxon>Asterales</taxon>
        <taxon>Asteraceae</taxon>
        <taxon>Asteroideae</taxon>
        <taxon>Anthemideae</taxon>
        <taxon>Artemisiinae</taxon>
        <taxon>Artemisia</taxon>
    </lineage>
</organism>